<feature type="compositionally biased region" description="Basic residues" evidence="1">
    <location>
        <begin position="1"/>
        <end position="19"/>
    </location>
</feature>
<sequence>MGARKKQRKKRNKKAKKIKQNNIEEDNQNQEIVEEINDEDLDLDGKLVEKNSNELNKDNYIDEDIEEENWKINKKDEKKMRKEEIKKIRKEENLRKDDIKSLVALNNSSKMNLKYYLNNKDMTIKNILDKERIKDLDEENNEDTKLKVERNQDFVREMIQDMKEERNENLGDEKNEILEEEKVEYLEVKNVGLEDKRELNEAIKHLIRPDDQNLLSKNQNKEKIELAQTNVNEVEITENENHEDEEQKADINHKKKENILQKSEREDNELLPVNEVITKENPKDFKSISKFTPFHPKMFLEEKVLLEAYEKFIGGKLDPKKIIPALEIGVIIDEIKQRFDYIKRFKQYKIDNENKLHLKLKELVSVTDNWSSINLKNEIKIDYNIEIDVVGSKLHKKRLALMITKRRWDQMRQKQQKRILFSLLSKDFVESRFIQLYKIKEKQLEMIESNKQMGKIKEMPIFEELSYFYVQKLHAANA</sequence>
<name>A0A915MWT1_MELJA</name>
<dbReference type="AlphaFoldDB" id="A0A915MWT1"/>
<evidence type="ECO:0000256" key="1">
    <source>
        <dbReference type="SAM" id="MobiDB-lite"/>
    </source>
</evidence>
<keyword evidence="2" id="KW-1185">Reference proteome</keyword>
<feature type="compositionally biased region" description="Basic and acidic residues" evidence="1">
    <location>
        <begin position="248"/>
        <end position="263"/>
    </location>
</feature>
<evidence type="ECO:0000313" key="3">
    <source>
        <dbReference type="WBParaSite" id="scaffold5931_cov333.g10194"/>
    </source>
</evidence>
<feature type="compositionally biased region" description="Acidic residues" evidence="1">
    <location>
        <begin position="237"/>
        <end position="247"/>
    </location>
</feature>
<protein>
    <submittedName>
        <fullName evidence="3">Uncharacterized protein</fullName>
    </submittedName>
</protein>
<evidence type="ECO:0000313" key="2">
    <source>
        <dbReference type="Proteomes" id="UP000887561"/>
    </source>
</evidence>
<feature type="region of interest" description="Disordered" evidence="1">
    <location>
        <begin position="1"/>
        <end position="29"/>
    </location>
</feature>
<organism evidence="2 3">
    <name type="scientific">Meloidogyne javanica</name>
    <name type="common">Root-knot nematode worm</name>
    <dbReference type="NCBI Taxonomy" id="6303"/>
    <lineage>
        <taxon>Eukaryota</taxon>
        <taxon>Metazoa</taxon>
        <taxon>Ecdysozoa</taxon>
        <taxon>Nematoda</taxon>
        <taxon>Chromadorea</taxon>
        <taxon>Rhabditida</taxon>
        <taxon>Tylenchina</taxon>
        <taxon>Tylenchomorpha</taxon>
        <taxon>Tylenchoidea</taxon>
        <taxon>Meloidogynidae</taxon>
        <taxon>Meloidogyninae</taxon>
        <taxon>Meloidogyne</taxon>
        <taxon>Meloidogyne incognita group</taxon>
    </lineage>
</organism>
<feature type="region of interest" description="Disordered" evidence="1">
    <location>
        <begin position="237"/>
        <end position="263"/>
    </location>
</feature>
<accession>A0A915MWT1</accession>
<dbReference type="WBParaSite" id="scaffold5931_cov333.g10194">
    <property type="protein sequence ID" value="scaffold5931_cov333.g10194"/>
    <property type="gene ID" value="scaffold5931_cov333.g10194"/>
</dbReference>
<reference evidence="3" key="1">
    <citation type="submission" date="2022-11" db="UniProtKB">
        <authorList>
            <consortium name="WormBaseParasite"/>
        </authorList>
    </citation>
    <scope>IDENTIFICATION</scope>
</reference>
<proteinExistence type="predicted"/>
<dbReference type="Proteomes" id="UP000887561">
    <property type="component" value="Unplaced"/>
</dbReference>